<dbReference type="Proteomes" id="UP000231259">
    <property type="component" value="Unassembled WGS sequence"/>
</dbReference>
<gene>
    <name evidence="1" type="ORF">P775_00150</name>
</gene>
<comment type="caution">
    <text evidence="1">The sequence shown here is derived from an EMBL/GenBank/DDBJ whole genome shotgun (WGS) entry which is preliminary data.</text>
</comment>
<evidence type="ECO:0000313" key="1">
    <source>
        <dbReference type="EMBL" id="PIL22263.1"/>
    </source>
</evidence>
<dbReference type="EMBL" id="AWWI01000004">
    <property type="protein sequence ID" value="PIL22263.1"/>
    <property type="molecule type" value="Genomic_DNA"/>
</dbReference>
<proteinExistence type="predicted"/>
<accession>A0A2G8RL72</accession>
<protein>
    <submittedName>
        <fullName evidence="1">Uncharacterized protein</fullName>
    </submittedName>
</protein>
<name>A0A2G8RL72_9RHOB</name>
<organism evidence="1 2">
    <name type="scientific">Puniceibacterium antarcticum</name>
    <dbReference type="NCBI Taxonomy" id="1206336"/>
    <lineage>
        <taxon>Bacteria</taxon>
        <taxon>Pseudomonadati</taxon>
        <taxon>Pseudomonadota</taxon>
        <taxon>Alphaproteobacteria</taxon>
        <taxon>Rhodobacterales</taxon>
        <taxon>Paracoccaceae</taxon>
        <taxon>Puniceibacterium</taxon>
    </lineage>
</organism>
<dbReference type="AlphaFoldDB" id="A0A2G8RL72"/>
<keyword evidence="2" id="KW-1185">Reference proteome</keyword>
<evidence type="ECO:0000313" key="2">
    <source>
        <dbReference type="Proteomes" id="UP000231259"/>
    </source>
</evidence>
<sequence>MPLPYKYERPIGLAKFDTINLDIADSLHRDGSMTFARRADFVALSAHLAFRRSCACTRRAILTETARDWNLGQLDKTLTTVVKVTLSLHQRDTFERFEAAIVGIPAAASVQRAELKTLAPRLCI</sequence>
<reference evidence="1 2" key="1">
    <citation type="submission" date="2013-09" db="EMBL/GenBank/DDBJ databases">
        <title>Genome sequencing of Phaeobacter antarcticus sp. nov. SM1211.</title>
        <authorList>
            <person name="Zhang X.-Y."/>
            <person name="Liu C."/>
            <person name="Chen X.-L."/>
            <person name="Xie B.-B."/>
            <person name="Qin Q.-L."/>
            <person name="Rong J.-C."/>
            <person name="Zhang Y.-Z."/>
        </authorList>
    </citation>
    <scope>NUCLEOTIDE SEQUENCE [LARGE SCALE GENOMIC DNA]</scope>
    <source>
        <strain evidence="1 2">SM1211</strain>
    </source>
</reference>